<dbReference type="OrthoDB" id="5791190at2759"/>
<reference evidence="1 2" key="1">
    <citation type="submission" date="2016-03" db="EMBL/GenBank/DDBJ databases">
        <title>EvidentialGene: Evidence-directed Construction of Genes on Genomes.</title>
        <authorList>
            <person name="Gilbert D.G."/>
            <person name="Choi J.-H."/>
            <person name="Mockaitis K."/>
            <person name="Colbourne J."/>
            <person name="Pfrender M."/>
        </authorList>
    </citation>
    <scope>NUCLEOTIDE SEQUENCE [LARGE SCALE GENOMIC DNA]</scope>
    <source>
        <strain evidence="1 2">Xinb3</strain>
        <tissue evidence="1">Complete organism</tissue>
    </source>
</reference>
<dbReference type="Proteomes" id="UP000076858">
    <property type="component" value="Unassembled WGS sequence"/>
</dbReference>
<proteinExistence type="predicted"/>
<dbReference type="EMBL" id="LRGB01003361">
    <property type="protein sequence ID" value="KZS03081.1"/>
    <property type="molecule type" value="Genomic_DNA"/>
</dbReference>
<evidence type="ECO:0000313" key="1">
    <source>
        <dbReference type="EMBL" id="KZS03081.1"/>
    </source>
</evidence>
<dbReference type="AlphaFoldDB" id="A0A162CAY8"/>
<gene>
    <name evidence="1" type="ORF">APZ42_034282</name>
</gene>
<name>A0A162CAY8_9CRUS</name>
<keyword evidence="2" id="KW-1185">Reference proteome</keyword>
<organism evidence="1 2">
    <name type="scientific">Daphnia magna</name>
    <dbReference type="NCBI Taxonomy" id="35525"/>
    <lineage>
        <taxon>Eukaryota</taxon>
        <taxon>Metazoa</taxon>
        <taxon>Ecdysozoa</taxon>
        <taxon>Arthropoda</taxon>
        <taxon>Crustacea</taxon>
        <taxon>Branchiopoda</taxon>
        <taxon>Diplostraca</taxon>
        <taxon>Cladocera</taxon>
        <taxon>Anomopoda</taxon>
        <taxon>Daphniidae</taxon>
        <taxon>Daphnia</taxon>
    </lineage>
</organism>
<comment type="caution">
    <text evidence="1">The sequence shown here is derived from an EMBL/GenBank/DDBJ whole genome shotgun (WGS) entry which is preliminary data.</text>
</comment>
<evidence type="ECO:0000313" key="2">
    <source>
        <dbReference type="Proteomes" id="UP000076858"/>
    </source>
</evidence>
<accession>A0A162CAY8</accession>
<sequence>MKNMGVWALKNYGVNHLLQTNRQKSFNSLLKRRFVKQRGYEEEEVIEDCSEIVRLRLLRCKKAKHSAGENWLLWEH</sequence>
<protein>
    <submittedName>
        <fullName evidence="1">Uncharacterized protein</fullName>
    </submittedName>
</protein>